<gene>
    <name evidence="2" type="ORF">UFOPK3402_00824</name>
</gene>
<evidence type="ECO:0000313" key="2">
    <source>
        <dbReference type="EMBL" id="CAB4873530.1"/>
    </source>
</evidence>
<proteinExistence type="predicted"/>
<dbReference type="EMBL" id="CAFBLS010000086">
    <property type="protein sequence ID" value="CAB4873530.1"/>
    <property type="molecule type" value="Genomic_DNA"/>
</dbReference>
<feature type="region of interest" description="Disordered" evidence="1">
    <location>
        <begin position="1"/>
        <end position="50"/>
    </location>
</feature>
<name>A0A6J7DWW8_9ZZZZ</name>
<feature type="compositionally biased region" description="Basic and acidic residues" evidence="1">
    <location>
        <begin position="30"/>
        <end position="50"/>
    </location>
</feature>
<reference evidence="2" key="1">
    <citation type="submission" date="2020-05" db="EMBL/GenBank/DDBJ databases">
        <authorList>
            <person name="Chiriac C."/>
            <person name="Salcher M."/>
            <person name="Ghai R."/>
            <person name="Kavagutti S V."/>
        </authorList>
    </citation>
    <scope>NUCLEOTIDE SEQUENCE</scope>
</reference>
<sequence length="50" mass="4953">MAAGLAGSSSQKTADCSERSDSVDAAVGVSEKKPVTSERAIGRLSKDAAG</sequence>
<dbReference type="AlphaFoldDB" id="A0A6J7DWW8"/>
<evidence type="ECO:0000256" key="1">
    <source>
        <dbReference type="SAM" id="MobiDB-lite"/>
    </source>
</evidence>
<accession>A0A6J7DWW8</accession>
<protein>
    <submittedName>
        <fullName evidence="2">Unannotated protein</fullName>
    </submittedName>
</protein>
<organism evidence="2">
    <name type="scientific">freshwater metagenome</name>
    <dbReference type="NCBI Taxonomy" id="449393"/>
    <lineage>
        <taxon>unclassified sequences</taxon>
        <taxon>metagenomes</taxon>
        <taxon>ecological metagenomes</taxon>
    </lineage>
</organism>